<keyword evidence="3 7" id="KW-0032">Aminotransferase</keyword>
<evidence type="ECO:0000313" key="8">
    <source>
        <dbReference type="Proteomes" id="UP001606305"/>
    </source>
</evidence>
<dbReference type="InterPro" id="IPR050596">
    <property type="entry name" value="AspAT/PAT-like"/>
</dbReference>
<dbReference type="PANTHER" id="PTHR46383">
    <property type="entry name" value="ASPARTATE AMINOTRANSFERASE"/>
    <property type="match status" value="1"/>
</dbReference>
<dbReference type="Proteomes" id="UP001606305">
    <property type="component" value="Unassembled WGS sequence"/>
</dbReference>
<dbReference type="GO" id="GO:0008483">
    <property type="term" value="F:transaminase activity"/>
    <property type="evidence" value="ECO:0007669"/>
    <property type="project" value="UniProtKB-KW"/>
</dbReference>
<dbReference type="CDD" id="cd00609">
    <property type="entry name" value="AAT_like"/>
    <property type="match status" value="1"/>
</dbReference>
<dbReference type="Pfam" id="PF00155">
    <property type="entry name" value="Aminotran_1_2"/>
    <property type="match status" value="1"/>
</dbReference>
<reference evidence="7 8" key="1">
    <citation type="submission" date="2024-09" db="EMBL/GenBank/DDBJ databases">
        <title>Novel species of the genus Pelomonas and Roseateles isolated from streams.</title>
        <authorList>
            <person name="Lu H."/>
        </authorList>
    </citation>
    <scope>NUCLEOTIDE SEQUENCE [LARGE SCALE GENOMIC DNA]</scope>
    <source>
        <strain evidence="7 8">BYS96W</strain>
    </source>
</reference>
<dbReference type="SUPFAM" id="SSF53383">
    <property type="entry name" value="PLP-dependent transferases"/>
    <property type="match status" value="1"/>
</dbReference>
<keyword evidence="8" id="KW-1185">Reference proteome</keyword>
<evidence type="ECO:0000256" key="4">
    <source>
        <dbReference type="ARBA" id="ARBA00022679"/>
    </source>
</evidence>
<organism evidence="7 8">
    <name type="scientific">Pelomonas nitida</name>
    <dbReference type="NCBI Taxonomy" id="3299027"/>
    <lineage>
        <taxon>Bacteria</taxon>
        <taxon>Pseudomonadati</taxon>
        <taxon>Pseudomonadota</taxon>
        <taxon>Betaproteobacteria</taxon>
        <taxon>Burkholderiales</taxon>
        <taxon>Sphaerotilaceae</taxon>
        <taxon>Roseateles</taxon>
    </lineage>
</organism>
<name>A0ABW7GCY6_9BURK</name>
<dbReference type="RefSeq" id="WP_394492000.1">
    <property type="nucleotide sequence ID" value="NZ_JBIGIA010000028.1"/>
</dbReference>
<feature type="domain" description="Aminotransferase class I/classII large" evidence="6">
    <location>
        <begin position="31"/>
        <end position="378"/>
    </location>
</feature>
<dbReference type="InterPro" id="IPR004839">
    <property type="entry name" value="Aminotransferase_I/II_large"/>
</dbReference>
<accession>A0ABW7GCY6</accession>
<evidence type="ECO:0000256" key="5">
    <source>
        <dbReference type="ARBA" id="ARBA00022898"/>
    </source>
</evidence>
<evidence type="ECO:0000256" key="1">
    <source>
        <dbReference type="ARBA" id="ARBA00001933"/>
    </source>
</evidence>
<dbReference type="InterPro" id="IPR015421">
    <property type="entry name" value="PyrdxlP-dep_Trfase_major"/>
</dbReference>
<evidence type="ECO:0000256" key="3">
    <source>
        <dbReference type="ARBA" id="ARBA00022576"/>
    </source>
</evidence>
<dbReference type="PANTHER" id="PTHR46383:SF1">
    <property type="entry name" value="ASPARTATE AMINOTRANSFERASE"/>
    <property type="match status" value="1"/>
</dbReference>
<dbReference type="Gene3D" id="3.40.640.10">
    <property type="entry name" value="Type I PLP-dependent aspartate aminotransferase-like (Major domain)"/>
    <property type="match status" value="1"/>
</dbReference>
<keyword evidence="4" id="KW-0808">Transferase</keyword>
<gene>
    <name evidence="7" type="ORF">ACG00X_23015</name>
</gene>
<protein>
    <submittedName>
        <fullName evidence="7">Pyridoxal phosphate-dependent aminotransferase</fullName>
    </submittedName>
</protein>
<evidence type="ECO:0000313" key="7">
    <source>
        <dbReference type="EMBL" id="MFG6459714.1"/>
    </source>
</evidence>
<dbReference type="EMBL" id="JBIGIA010000028">
    <property type="protein sequence ID" value="MFG6459714.1"/>
    <property type="molecule type" value="Genomic_DNA"/>
</dbReference>
<dbReference type="InterPro" id="IPR015424">
    <property type="entry name" value="PyrdxlP-dep_Trfase"/>
</dbReference>
<proteinExistence type="inferred from homology"/>
<comment type="similarity">
    <text evidence="2">Belongs to the class-I pyridoxal-phosphate-dependent aminotransferase family.</text>
</comment>
<comment type="caution">
    <text evidence="7">The sequence shown here is derived from an EMBL/GenBank/DDBJ whole genome shotgun (WGS) entry which is preliminary data.</text>
</comment>
<evidence type="ECO:0000256" key="2">
    <source>
        <dbReference type="ARBA" id="ARBA00007441"/>
    </source>
</evidence>
<sequence>MQVTLSQHLSSIPDSAVSGIISAAARAAWQDVIPMAGGEPTFEMLVNPREALRDFDERALSKYSPFTGHGELLELICGKLARLNGIEASTSDLIVVPGGAGALWGSLMAVVDPGSEVILTDPCWEHYHSIVKMVGARPVSWPLFADRMNGELDFDALLARITPATRALLINTPLNPCGYVFSEADLRRLIQICEDRGVQLICDEEYETFVFGQARHVSPRSLSPNVISLYAMSKSFAVTGARVGYVAARPEVVALIRRAGLYSYMFPSSPAQCLAIAILRQDYVGYLSHVRAHYEAKMERLHSLFAAVPGIELEKPMGGVYLFPHLPEIEGRNAAHALIEKDHLLCVPGDVAGPSAAGRVRFFFGLDDAVLQDAAQRLRGRFTA</sequence>
<comment type="cofactor">
    <cofactor evidence="1">
        <name>pyridoxal 5'-phosphate</name>
        <dbReference type="ChEBI" id="CHEBI:597326"/>
    </cofactor>
</comment>
<evidence type="ECO:0000259" key="6">
    <source>
        <dbReference type="Pfam" id="PF00155"/>
    </source>
</evidence>
<keyword evidence="5" id="KW-0663">Pyridoxal phosphate</keyword>